<sequence length="163" mass="18546">MHPDRLTTTILSKALHYFSKALYYLKQDPSTSSKQYSRLYQKLMDTSLRLSMLCHSSPSERKEYADQAKEYGEAALINAMRVGDECMVAQIQFHLACASVWKVYLAARRAGVEPRAFPAREEVEVHVVERLGVLQRFGNLEMGWFEEQAEKFLGYLSSPSGTG</sequence>
<accession>A0A9P4JL08</accession>
<dbReference type="EMBL" id="ML993976">
    <property type="protein sequence ID" value="KAF2201423.1"/>
    <property type="molecule type" value="Genomic_DNA"/>
</dbReference>
<proteinExistence type="predicted"/>
<name>A0A9P4JL08_9PLEO</name>
<dbReference type="OrthoDB" id="1658288at2759"/>
<reference evidence="1" key="1">
    <citation type="journal article" date="2020" name="Stud. Mycol.">
        <title>101 Dothideomycetes genomes: a test case for predicting lifestyles and emergence of pathogens.</title>
        <authorList>
            <person name="Haridas S."/>
            <person name="Albert R."/>
            <person name="Binder M."/>
            <person name="Bloem J."/>
            <person name="Labutti K."/>
            <person name="Salamov A."/>
            <person name="Andreopoulos B."/>
            <person name="Baker S."/>
            <person name="Barry K."/>
            <person name="Bills G."/>
            <person name="Bluhm B."/>
            <person name="Cannon C."/>
            <person name="Castanera R."/>
            <person name="Culley D."/>
            <person name="Daum C."/>
            <person name="Ezra D."/>
            <person name="Gonzalez J."/>
            <person name="Henrissat B."/>
            <person name="Kuo A."/>
            <person name="Liang C."/>
            <person name="Lipzen A."/>
            <person name="Lutzoni F."/>
            <person name="Magnuson J."/>
            <person name="Mondo S."/>
            <person name="Nolan M."/>
            <person name="Ohm R."/>
            <person name="Pangilinan J."/>
            <person name="Park H.-J."/>
            <person name="Ramirez L."/>
            <person name="Alfaro M."/>
            <person name="Sun H."/>
            <person name="Tritt A."/>
            <person name="Yoshinaga Y."/>
            <person name="Zwiers L.-H."/>
            <person name="Turgeon B."/>
            <person name="Goodwin S."/>
            <person name="Spatafora J."/>
            <person name="Crous P."/>
            <person name="Grigoriev I."/>
        </authorList>
    </citation>
    <scope>NUCLEOTIDE SEQUENCE</scope>
    <source>
        <strain evidence="1">ATCC 74209</strain>
    </source>
</reference>
<evidence type="ECO:0000313" key="2">
    <source>
        <dbReference type="Proteomes" id="UP000799536"/>
    </source>
</evidence>
<protein>
    <submittedName>
        <fullName evidence="1">Uncharacterized protein</fullName>
    </submittedName>
</protein>
<keyword evidence="2" id="KW-1185">Reference proteome</keyword>
<comment type="caution">
    <text evidence="1">The sequence shown here is derived from an EMBL/GenBank/DDBJ whole genome shotgun (WGS) entry which is preliminary data.</text>
</comment>
<dbReference type="Proteomes" id="UP000799536">
    <property type="component" value="Unassembled WGS sequence"/>
</dbReference>
<gene>
    <name evidence="1" type="ORF">GQ43DRAFT_440599</name>
</gene>
<evidence type="ECO:0000313" key="1">
    <source>
        <dbReference type="EMBL" id="KAF2201423.1"/>
    </source>
</evidence>
<organism evidence="1 2">
    <name type="scientific">Delitschia confertaspora ATCC 74209</name>
    <dbReference type="NCBI Taxonomy" id="1513339"/>
    <lineage>
        <taxon>Eukaryota</taxon>
        <taxon>Fungi</taxon>
        <taxon>Dikarya</taxon>
        <taxon>Ascomycota</taxon>
        <taxon>Pezizomycotina</taxon>
        <taxon>Dothideomycetes</taxon>
        <taxon>Pleosporomycetidae</taxon>
        <taxon>Pleosporales</taxon>
        <taxon>Delitschiaceae</taxon>
        <taxon>Delitschia</taxon>
    </lineage>
</organism>
<dbReference type="AlphaFoldDB" id="A0A9P4JL08"/>